<sequence>MISISGIKYQKELETLPYFNKKQAGMLIGKKGKNLDKKLEQLVKIGYLLNFKKGAYTTITFYEKSNKTEFAEYIANTLRLPSYISLEYVLSKENLIPEAVYSITSITIKTSRTFNNFLGSFLYKNIKKDLFLGYQEKRREDKKIYQATKSKALFDFLYLKKLVNVKQELTNDLRINWDNFTKTDLLEFKKYVKISSSKKMENILEVINSYVN</sequence>
<organism evidence="1 2">
    <name type="scientific">Candidatus Roizmanbacteria bacterium CG_4_8_14_3_um_filter_36_10</name>
    <dbReference type="NCBI Taxonomy" id="1974834"/>
    <lineage>
        <taxon>Bacteria</taxon>
        <taxon>Candidatus Roizmaniibacteriota</taxon>
    </lineage>
</organism>
<comment type="caution">
    <text evidence="1">The sequence shown here is derived from an EMBL/GenBank/DDBJ whole genome shotgun (WGS) entry which is preliminary data.</text>
</comment>
<name>A0A2M8GL01_9BACT</name>
<evidence type="ECO:0000313" key="2">
    <source>
        <dbReference type="Proteomes" id="UP000229370"/>
    </source>
</evidence>
<accession>A0A2M8GL01</accession>
<reference evidence="2" key="1">
    <citation type="submission" date="2017-09" db="EMBL/GenBank/DDBJ databases">
        <title>Depth-based differentiation of microbial function through sediment-hosted aquifers and enrichment of novel symbionts in the deep terrestrial subsurface.</title>
        <authorList>
            <person name="Probst A.J."/>
            <person name="Ladd B."/>
            <person name="Jarett J.K."/>
            <person name="Geller-Mcgrath D.E."/>
            <person name="Sieber C.M.K."/>
            <person name="Emerson J.B."/>
            <person name="Anantharaman K."/>
            <person name="Thomas B.C."/>
            <person name="Malmstrom R."/>
            <person name="Stieglmeier M."/>
            <person name="Klingl A."/>
            <person name="Woyke T."/>
            <person name="Ryan C.M."/>
            <person name="Banfield J.F."/>
        </authorList>
    </citation>
    <scope>NUCLEOTIDE SEQUENCE [LARGE SCALE GENOMIC DNA]</scope>
</reference>
<proteinExistence type="predicted"/>
<dbReference type="AlphaFoldDB" id="A0A2M8GL01"/>
<evidence type="ECO:0000313" key="1">
    <source>
        <dbReference type="EMBL" id="PJC81242.1"/>
    </source>
</evidence>
<gene>
    <name evidence="1" type="ORF">CO007_05715</name>
</gene>
<protein>
    <recommendedName>
        <fullName evidence="3">AbiEi antitoxin C-terminal domain-containing protein</fullName>
    </recommendedName>
</protein>
<dbReference type="EMBL" id="PFQK01000098">
    <property type="protein sequence ID" value="PJC81242.1"/>
    <property type="molecule type" value="Genomic_DNA"/>
</dbReference>
<evidence type="ECO:0008006" key="3">
    <source>
        <dbReference type="Google" id="ProtNLM"/>
    </source>
</evidence>
<dbReference type="Proteomes" id="UP000229370">
    <property type="component" value="Unassembled WGS sequence"/>
</dbReference>